<dbReference type="InterPro" id="IPR013824">
    <property type="entry name" value="Topo_IA_cen_sub1"/>
</dbReference>
<feature type="site" description="Interaction with DNA" evidence="10">
    <location>
        <position position="57"/>
    </location>
</feature>
<keyword evidence="5" id="KW-0862">Zinc</keyword>
<dbReference type="InterPro" id="IPR023405">
    <property type="entry name" value="Topo_IA_core_domain"/>
</dbReference>
<comment type="subunit">
    <text evidence="10">Monomer.</text>
</comment>
<feature type="site" description="Interaction with DNA" evidence="10">
    <location>
        <position position="164"/>
    </location>
</feature>
<gene>
    <name evidence="10" type="primary">topA</name>
    <name evidence="14" type="ORF">R82641_BJNNKPBH_00580</name>
</gene>
<dbReference type="PANTHER" id="PTHR42785:SF1">
    <property type="entry name" value="DNA TOPOISOMERASE"/>
    <property type="match status" value="1"/>
</dbReference>
<keyword evidence="8 10" id="KW-0238">DNA-binding</keyword>
<keyword evidence="15" id="KW-1185">Reference proteome</keyword>
<feature type="site" description="Interaction with DNA" evidence="10">
    <location>
        <position position="167"/>
    </location>
</feature>
<evidence type="ECO:0000256" key="7">
    <source>
        <dbReference type="ARBA" id="ARBA00023029"/>
    </source>
</evidence>
<dbReference type="InterPro" id="IPR000380">
    <property type="entry name" value="Topo_IA"/>
</dbReference>
<dbReference type="Gene3D" id="3.30.65.10">
    <property type="entry name" value="Bacterial Topoisomerase I, domain 1"/>
    <property type="match status" value="2"/>
</dbReference>
<feature type="compositionally biased region" description="Basic residues" evidence="11">
    <location>
        <begin position="703"/>
        <end position="712"/>
    </location>
</feature>
<dbReference type="PRINTS" id="PR00417">
    <property type="entry name" value="PRTPISMRASEI"/>
</dbReference>
<evidence type="ECO:0000256" key="10">
    <source>
        <dbReference type="HAMAP-Rule" id="MF_00952"/>
    </source>
</evidence>
<keyword evidence="9 10" id="KW-0413">Isomerase</keyword>
<evidence type="ECO:0000256" key="8">
    <source>
        <dbReference type="ARBA" id="ARBA00023125"/>
    </source>
</evidence>
<dbReference type="PROSITE" id="PS50880">
    <property type="entry name" value="TOPRIM"/>
    <property type="match status" value="1"/>
</dbReference>
<dbReference type="EC" id="5.6.2.1" evidence="10"/>
<dbReference type="InterPro" id="IPR005733">
    <property type="entry name" value="TopoI_bac-type"/>
</dbReference>
<dbReference type="Pfam" id="PF01751">
    <property type="entry name" value="Toprim"/>
    <property type="match status" value="1"/>
</dbReference>
<keyword evidence="3" id="KW-0479">Metal-binding</keyword>
<dbReference type="InterPro" id="IPR003602">
    <property type="entry name" value="Topo_IA_DNA-bd_dom"/>
</dbReference>
<feature type="region of interest" description="Disordered" evidence="11">
    <location>
        <begin position="1"/>
        <end position="28"/>
    </location>
</feature>
<dbReference type="SMART" id="SM00493">
    <property type="entry name" value="TOPRIM"/>
    <property type="match status" value="1"/>
</dbReference>
<feature type="compositionally biased region" description="Basic residues" evidence="11">
    <location>
        <begin position="12"/>
        <end position="27"/>
    </location>
</feature>
<evidence type="ECO:0000259" key="13">
    <source>
        <dbReference type="PROSITE" id="PS52039"/>
    </source>
</evidence>
<evidence type="ECO:0000256" key="1">
    <source>
        <dbReference type="ARBA" id="ARBA00000213"/>
    </source>
</evidence>
<evidence type="ECO:0000256" key="2">
    <source>
        <dbReference type="ARBA" id="ARBA00009446"/>
    </source>
</evidence>
<feature type="site" description="Interaction with DNA" evidence="10">
    <location>
        <position position="326"/>
    </location>
</feature>
<dbReference type="NCBIfam" id="TIGR01051">
    <property type="entry name" value="topA_bact"/>
    <property type="match status" value="1"/>
</dbReference>
<dbReference type="PANTHER" id="PTHR42785">
    <property type="entry name" value="DNA TOPOISOMERASE, TYPE IA, CORE"/>
    <property type="match status" value="1"/>
</dbReference>
<dbReference type="Gene3D" id="1.10.460.10">
    <property type="entry name" value="Topoisomerase I, domain 2"/>
    <property type="match status" value="1"/>
</dbReference>
<evidence type="ECO:0000256" key="6">
    <source>
        <dbReference type="ARBA" id="ARBA00022842"/>
    </source>
</evidence>
<keyword evidence="7 10" id="KW-0799">Topoisomerase</keyword>
<evidence type="ECO:0000259" key="12">
    <source>
        <dbReference type="PROSITE" id="PS50880"/>
    </source>
</evidence>
<dbReference type="HAMAP" id="MF_00952">
    <property type="entry name" value="Topoisom_1_prok"/>
    <property type="match status" value="1"/>
</dbReference>
<evidence type="ECO:0000256" key="4">
    <source>
        <dbReference type="ARBA" id="ARBA00022771"/>
    </source>
</evidence>
<dbReference type="GO" id="GO:0016853">
    <property type="term" value="F:isomerase activity"/>
    <property type="evidence" value="ECO:0007669"/>
    <property type="project" value="UniProtKB-KW"/>
</dbReference>
<dbReference type="InterPro" id="IPR028612">
    <property type="entry name" value="Topoisom_1_IA"/>
</dbReference>
<dbReference type="SMART" id="SM00437">
    <property type="entry name" value="TOP1Ac"/>
    <property type="match status" value="1"/>
</dbReference>
<dbReference type="SMART" id="SM00436">
    <property type="entry name" value="TOP1Bc"/>
    <property type="match status" value="1"/>
</dbReference>
<feature type="site" description="Interaction with DNA" evidence="10">
    <location>
        <position position="179"/>
    </location>
</feature>
<feature type="site" description="Interaction with DNA" evidence="10">
    <location>
        <position position="511"/>
    </location>
</feature>
<evidence type="ECO:0000256" key="3">
    <source>
        <dbReference type="ARBA" id="ARBA00022723"/>
    </source>
</evidence>
<dbReference type="InterPro" id="IPR006171">
    <property type="entry name" value="TOPRIM_dom"/>
</dbReference>
<evidence type="ECO:0000313" key="15">
    <source>
        <dbReference type="Proteomes" id="UP001314200"/>
    </source>
</evidence>
<keyword evidence="6" id="KW-0460">Magnesium</keyword>
<evidence type="ECO:0000313" key="14">
    <source>
        <dbReference type="EMBL" id="CAK1237107.1"/>
    </source>
</evidence>
<dbReference type="InterPro" id="IPR013498">
    <property type="entry name" value="Topo_IA_Znf"/>
</dbReference>
<evidence type="ECO:0000256" key="9">
    <source>
        <dbReference type="ARBA" id="ARBA00023235"/>
    </source>
</evidence>
<evidence type="ECO:0000256" key="5">
    <source>
        <dbReference type="ARBA" id="ARBA00022833"/>
    </source>
</evidence>
<comment type="similarity">
    <text evidence="2 10">Belongs to the type IA topoisomerase family.</text>
</comment>
<dbReference type="InterPro" id="IPR013825">
    <property type="entry name" value="Topo_IA_cen_sub2"/>
</dbReference>
<feature type="site" description="Interaction with DNA" evidence="10">
    <location>
        <position position="163"/>
    </location>
</feature>
<dbReference type="Gene3D" id="2.70.20.10">
    <property type="entry name" value="Topoisomerase I, domain 3"/>
    <property type="match status" value="1"/>
</dbReference>
<dbReference type="CDD" id="cd03363">
    <property type="entry name" value="TOPRIM_TopoIA_TopoI"/>
    <property type="match status" value="1"/>
</dbReference>
<dbReference type="Pfam" id="PF01396">
    <property type="entry name" value="Zn_ribbon_Top1"/>
    <property type="match status" value="2"/>
</dbReference>
<sequence length="718" mass="80208">MGNHTLVEAKTKKTTAPKKKSKKKTSKKLVIVESPSKAKTIEKYLGSTYQVVASIGHVRDLPKSTLGVDVDQDYEPKYINIRGKGPVIKDLKKAAKAAKQVYLASDPDREGEAIAWHLQHILGLDPEQKNRVVFNEITKDTIKNAFKEPRTINQDLVDAQQARRIIDRLVGYSISPVLWKTVKRGLSAGRVQSVALGLIIARERQIQAFQPEEYWTLDSEFKKGKSKFKASFYGFAGKKQPLPDNAAVQAVMADLDLKKPFQVSEVKAKERKRQPQPPFTTSTMQQAANTQLKFRTRKTMMTAQQLYEGINLGRGLGQVGLITYMRTDSTRLSAVAKNAAAQYIHDEWGEEYSSHKPIAGTPQEGAQDAHEAIRPTDVTKTPASIKDKLTPDQFKLYSLIWSRFVASLMTPEILDTLAVTVEQNGVLFHANGSKTKFAGFTKAYPAAKEKDNLLPDLAEGDEVDLAKTNPEQHFTMPPARYTEAALIKALEENGVGRPSTYAPTLDTIQRRNYVRVDARKFVPTELGEIVQTIVEDKFPDITDTKFTAQVEHSLDEIEVGDKKWVPVVDEFYKPFSKEVQSAEETLEKITMHDELAGMDCEVCGAPMVIKMGRYGKFYACSRFPDCRNTKAIVQEIGITCPKCGKGQVVERKTKRGRKFYGCSRYPDCDFVSWDKPKDPNQVDDKVVSATGEDQEASGSVATKTKKKVPAKKKTSEAK</sequence>
<comment type="caution">
    <text evidence="14">The sequence shown here is derived from an EMBL/GenBank/DDBJ whole genome shotgun (WGS) entry which is preliminary data.</text>
</comment>
<keyword evidence="4" id="KW-0863">Zinc-finger</keyword>
<dbReference type="Gene3D" id="1.10.290.10">
    <property type="entry name" value="Topoisomerase I, domain 4"/>
    <property type="match status" value="1"/>
</dbReference>
<feature type="domain" description="Topo IA-type catalytic" evidence="13">
    <location>
        <begin position="153"/>
        <end position="579"/>
    </location>
</feature>
<comment type="catalytic activity">
    <reaction evidence="1 10">
        <text>ATP-independent breakage of single-stranded DNA, followed by passage and rejoining.</text>
        <dbReference type="EC" id="5.6.2.1"/>
    </reaction>
</comment>
<feature type="compositionally biased region" description="Basic and acidic residues" evidence="11">
    <location>
        <begin position="675"/>
        <end position="686"/>
    </location>
</feature>
<feature type="site" description="Interaction with DNA" evidence="10">
    <location>
        <position position="172"/>
    </location>
</feature>
<proteinExistence type="inferred from homology"/>
<evidence type="ECO:0000256" key="11">
    <source>
        <dbReference type="SAM" id="MobiDB-lite"/>
    </source>
</evidence>
<dbReference type="PROSITE" id="PS52039">
    <property type="entry name" value="TOPO_IA_2"/>
    <property type="match status" value="1"/>
</dbReference>
<feature type="region of interest" description="Interaction with DNA" evidence="10">
    <location>
        <begin position="187"/>
        <end position="192"/>
    </location>
</feature>
<dbReference type="InterPro" id="IPR034149">
    <property type="entry name" value="TOPRIM_TopoI"/>
</dbReference>
<dbReference type="Gene3D" id="3.40.50.140">
    <property type="match status" value="1"/>
</dbReference>
<dbReference type="InterPro" id="IPR013826">
    <property type="entry name" value="Topo_IA_cen_sub3"/>
</dbReference>
<dbReference type="CDD" id="cd00186">
    <property type="entry name" value="TOP1Ac"/>
    <property type="match status" value="1"/>
</dbReference>
<dbReference type="InterPro" id="IPR013497">
    <property type="entry name" value="Topo_IA_cen"/>
</dbReference>
<dbReference type="SUPFAM" id="SSF56712">
    <property type="entry name" value="Prokaryotic type I DNA topoisomerase"/>
    <property type="match status" value="1"/>
</dbReference>
<dbReference type="RefSeq" id="WP_082131874.1">
    <property type="nucleotide sequence ID" value="NZ_CAUZLJ010000004.1"/>
</dbReference>
<dbReference type="InterPro" id="IPR003601">
    <property type="entry name" value="Topo_IA_2"/>
</dbReference>
<feature type="region of interest" description="Disordered" evidence="11">
    <location>
        <begin position="675"/>
        <end position="718"/>
    </location>
</feature>
<name>A0ABN9YPQ7_9LACO</name>
<reference evidence="14 15" key="1">
    <citation type="submission" date="2023-10" db="EMBL/GenBank/DDBJ databases">
        <authorList>
            <person name="Botero Cardona J."/>
        </authorList>
    </citation>
    <scope>NUCLEOTIDE SEQUENCE [LARGE SCALE GENOMIC DNA]</scope>
    <source>
        <strain evidence="14 15">R-82641</strain>
    </source>
</reference>
<dbReference type="Proteomes" id="UP001314200">
    <property type="component" value="Unassembled WGS sequence"/>
</dbReference>
<dbReference type="SUPFAM" id="SSF57783">
    <property type="entry name" value="Zinc beta-ribbon"/>
    <property type="match status" value="1"/>
</dbReference>
<protein>
    <recommendedName>
        <fullName evidence="10">DNA topoisomerase 1</fullName>
        <ecNumber evidence="10">5.6.2.1</ecNumber>
    </recommendedName>
    <alternativeName>
        <fullName evidence="10">DNA topoisomerase I</fullName>
    </alternativeName>
</protein>
<dbReference type="Pfam" id="PF01131">
    <property type="entry name" value="Topoisom_bac"/>
    <property type="match status" value="1"/>
</dbReference>
<accession>A0ABN9YPQ7</accession>
<feature type="domain" description="Toprim" evidence="12">
    <location>
        <begin position="27"/>
        <end position="137"/>
    </location>
</feature>
<comment type="function">
    <text evidence="10">Releases the supercoiling and torsional tension of DNA, which is introduced during the DNA replication and transcription, by transiently cleaving and rejoining one strand of the DNA duplex. Introduces a single-strand break via transesterification at a target site in duplex DNA. The scissile phosphodiester is attacked by the catalytic tyrosine of the enzyme, resulting in the formation of a DNA-(5'-phosphotyrosyl)-enzyme intermediate and the expulsion of a 3'-OH DNA strand. The free DNA strand then undergoes passage around the unbroken strand, thus removing DNA supercoils. Finally, in the religation step, the DNA 3'-OH attacks the covalent intermediate to expel the active-site tyrosine and restore the DNA phosphodiester backbone.</text>
</comment>
<organism evidence="14 15">
    <name type="scientific">Fructobacillus cardui</name>
    <dbReference type="NCBI Taxonomy" id="2893170"/>
    <lineage>
        <taxon>Bacteria</taxon>
        <taxon>Bacillati</taxon>
        <taxon>Bacillota</taxon>
        <taxon>Bacilli</taxon>
        <taxon>Lactobacillales</taxon>
        <taxon>Lactobacillaceae</taxon>
        <taxon>Fructobacillus</taxon>
    </lineage>
</organism>
<dbReference type="EMBL" id="CAUZLY010000004">
    <property type="protein sequence ID" value="CAK1237107.1"/>
    <property type="molecule type" value="Genomic_DNA"/>
</dbReference>
<feature type="active site" description="O-(5'-phospho-DNA)-tyrosine intermediate" evidence="10">
    <location>
        <position position="324"/>
    </location>
</feature>